<feature type="region of interest" description="Disordered" evidence="7">
    <location>
        <begin position="224"/>
        <end position="258"/>
    </location>
</feature>
<dbReference type="PANTHER" id="PTHR35008:SF8">
    <property type="entry name" value="ALCOHOL DEHYDROGENASE CYTOCHROME C SUBUNIT"/>
    <property type="match status" value="1"/>
</dbReference>
<evidence type="ECO:0000259" key="8">
    <source>
        <dbReference type="PROSITE" id="PS51007"/>
    </source>
</evidence>
<gene>
    <name evidence="9" type="ORF">MMF98_10220</name>
</gene>
<feature type="binding site" description="covalent" evidence="6">
    <location>
        <position position="283"/>
    </location>
    <ligand>
        <name>heme c</name>
        <dbReference type="ChEBI" id="CHEBI:61717"/>
    </ligand>
</feature>
<evidence type="ECO:0000256" key="4">
    <source>
        <dbReference type="ARBA" id="ARBA00022982"/>
    </source>
</evidence>
<evidence type="ECO:0000313" key="10">
    <source>
        <dbReference type="Proteomes" id="UP001139447"/>
    </source>
</evidence>
<keyword evidence="5 6" id="KW-0408">Iron</keyword>
<sequence>MVMWPSMAQVAGYPGVGRAATPAELKAWDIDVRPDFKGLPPGQGSVRRGEQVWEAQCASCHGTFGESNDVFTPMVGYTTKKDIETGHVASLLPGGGAPTRTTLMKVSQLSTLWDYIRRAMPWTAPKSLTPDDVYAVTAYILNLGNVVPDDFTLSDRNIREVQQRLPNRNGVTTAHGLWPGTELGGTRKPDVQGSACMRGCNVPVSVASTIPDYARNAHGNLAEQSRSFGSTRGADTAPPAADKAKSGSNEPDVRASSTQLAMNTGASPLRQADVMPLLQQNACVACHGMDSKLVGPSFKEVAGKYGARADAVAYLAGKIRSGGQGAWGAIPMPPQSIGEADAKRLAQWLAQGAAP</sequence>
<dbReference type="Pfam" id="PF00034">
    <property type="entry name" value="Cytochrom_C"/>
    <property type="match status" value="1"/>
</dbReference>
<keyword evidence="10" id="KW-1185">Reference proteome</keyword>
<feature type="binding site" description="covalent" evidence="6">
    <location>
        <position position="332"/>
    </location>
    <ligand>
        <name>heme c</name>
        <dbReference type="ChEBI" id="CHEBI:61717"/>
    </ligand>
</feature>
<evidence type="ECO:0000256" key="2">
    <source>
        <dbReference type="ARBA" id="ARBA00022617"/>
    </source>
</evidence>
<comment type="caution">
    <text evidence="9">The sequence shown here is derived from an EMBL/GenBank/DDBJ whole genome shotgun (WGS) entry which is preliminary data.</text>
</comment>
<evidence type="ECO:0000256" key="3">
    <source>
        <dbReference type="ARBA" id="ARBA00022723"/>
    </source>
</evidence>
<feature type="binding site" description="covalent" evidence="6">
    <location>
        <position position="287"/>
    </location>
    <ligand>
        <name>heme c</name>
        <dbReference type="ChEBI" id="CHEBI:61717"/>
    </ligand>
</feature>
<dbReference type="InterPro" id="IPR002324">
    <property type="entry name" value="Cyt_c_ID"/>
</dbReference>
<dbReference type="RefSeq" id="WP_243306168.1">
    <property type="nucleotide sequence ID" value="NZ_JALGBI010000001.1"/>
</dbReference>
<name>A0A9X2APJ6_9BURK</name>
<keyword evidence="2 6" id="KW-0349">Heme</keyword>
<proteinExistence type="predicted"/>
<evidence type="ECO:0000256" key="6">
    <source>
        <dbReference type="PIRSR" id="PIRSR602324-1"/>
    </source>
</evidence>
<dbReference type="GO" id="GO:0009055">
    <property type="term" value="F:electron transfer activity"/>
    <property type="evidence" value="ECO:0007669"/>
    <property type="project" value="InterPro"/>
</dbReference>
<evidence type="ECO:0000256" key="7">
    <source>
        <dbReference type="SAM" id="MobiDB-lite"/>
    </source>
</evidence>
<organism evidence="9 10">
    <name type="scientific">Variovorax terrae</name>
    <dbReference type="NCBI Taxonomy" id="2923278"/>
    <lineage>
        <taxon>Bacteria</taxon>
        <taxon>Pseudomonadati</taxon>
        <taxon>Pseudomonadota</taxon>
        <taxon>Betaproteobacteria</taxon>
        <taxon>Burkholderiales</taxon>
        <taxon>Comamonadaceae</taxon>
        <taxon>Variovorax</taxon>
    </lineage>
</organism>
<accession>A0A9X2APJ6</accession>
<dbReference type="PANTHER" id="PTHR35008">
    <property type="entry name" value="BLL4482 PROTEIN-RELATED"/>
    <property type="match status" value="1"/>
</dbReference>
<dbReference type="GO" id="GO:0005506">
    <property type="term" value="F:iron ion binding"/>
    <property type="evidence" value="ECO:0007669"/>
    <property type="project" value="InterPro"/>
</dbReference>
<dbReference type="Gene3D" id="1.10.760.10">
    <property type="entry name" value="Cytochrome c-like domain"/>
    <property type="match status" value="2"/>
</dbReference>
<protein>
    <submittedName>
        <fullName evidence="9">C-type cytochrome</fullName>
    </submittedName>
</protein>
<comment type="PTM">
    <text evidence="6">Binds 1 heme c group covalently per subunit.</text>
</comment>
<dbReference type="InterPro" id="IPR009056">
    <property type="entry name" value="Cyt_c-like_dom"/>
</dbReference>
<dbReference type="InterPro" id="IPR036909">
    <property type="entry name" value="Cyt_c-like_dom_sf"/>
</dbReference>
<evidence type="ECO:0000313" key="9">
    <source>
        <dbReference type="EMBL" id="MCJ0763582.1"/>
    </source>
</evidence>
<dbReference type="PRINTS" id="PR00606">
    <property type="entry name" value="CYTCHROMECID"/>
</dbReference>
<feature type="domain" description="Cytochrome c" evidence="8">
    <location>
        <begin position="260"/>
        <end position="353"/>
    </location>
</feature>
<feature type="domain" description="Cytochrome c" evidence="8">
    <location>
        <begin position="44"/>
        <end position="144"/>
    </location>
</feature>
<reference evidence="9" key="1">
    <citation type="submission" date="2022-03" db="EMBL/GenBank/DDBJ databases">
        <authorList>
            <person name="Woo C.Y."/>
        </authorList>
    </citation>
    <scope>NUCLEOTIDE SEQUENCE</scope>
    <source>
        <strain evidence="9">CYS-02</strain>
    </source>
</reference>
<keyword evidence="3 6" id="KW-0479">Metal-binding</keyword>
<dbReference type="Proteomes" id="UP001139447">
    <property type="component" value="Unassembled WGS sequence"/>
</dbReference>
<dbReference type="EMBL" id="JALGBI010000001">
    <property type="protein sequence ID" value="MCJ0763582.1"/>
    <property type="molecule type" value="Genomic_DNA"/>
</dbReference>
<keyword evidence="1" id="KW-0813">Transport</keyword>
<dbReference type="AlphaFoldDB" id="A0A9X2APJ6"/>
<evidence type="ECO:0000256" key="5">
    <source>
        <dbReference type="ARBA" id="ARBA00023004"/>
    </source>
</evidence>
<evidence type="ECO:0000256" key="1">
    <source>
        <dbReference type="ARBA" id="ARBA00022448"/>
    </source>
</evidence>
<dbReference type="GO" id="GO:0020037">
    <property type="term" value="F:heme binding"/>
    <property type="evidence" value="ECO:0007669"/>
    <property type="project" value="InterPro"/>
</dbReference>
<dbReference type="PROSITE" id="PS51007">
    <property type="entry name" value="CYTC"/>
    <property type="match status" value="2"/>
</dbReference>
<keyword evidence="4" id="KW-0249">Electron transport</keyword>
<dbReference type="SUPFAM" id="SSF46626">
    <property type="entry name" value="Cytochrome c"/>
    <property type="match status" value="2"/>
</dbReference>
<dbReference type="InterPro" id="IPR051459">
    <property type="entry name" value="Cytochrome_c-type_DH"/>
</dbReference>
<dbReference type="Pfam" id="PF13442">
    <property type="entry name" value="Cytochrome_CBB3"/>
    <property type="match status" value="1"/>
</dbReference>